<dbReference type="Proteomes" id="UP000318081">
    <property type="component" value="Chromosome"/>
</dbReference>
<evidence type="ECO:0000313" key="2">
    <source>
        <dbReference type="Proteomes" id="UP000318081"/>
    </source>
</evidence>
<reference evidence="1 2" key="1">
    <citation type="submission" date="2019-02" db="EMBL/GenBank/DDBJ databases">
        <title>Deep-cultivation of Planctomycetes and their phenomic and genomic characterization uncovers novel biology.</title>
        <authorList>
            <person name="Wiegand S."/>
            <person name="Jogler M."/>
            <person name="Boedeker C."/>
            <person name="Pinto D."/>
            <person name="Vollmers J."/>
            <person name="Rivas-Marin E."/>
            <person name="Kohn T."/>
            <person name="Peeters S.H."/>
            <person name="Heuer A."/>
            <person name="Rast P."/>
            <person name="Oberbeckmann S."/>
            <person name="Bunk B."/>
            <person name="Jeske O."/>
            <person name="Meyerdierks A."/>
            <person name="Storesund J.E."/>
            <person name="Kallscheuer N."/>
            <person name="Luecker S."/>
            <person name="Lage O.M."/>
            <person name="Pohl T."/>
            <person name="Merkel B.J."/>
            <person name="Hornburger P."/>
            <person name="Mueller R.-W."/>
            <person name="Bruemmer F."/>
            <person name="Labrenz M."/>
            <person name="Spormann A.M."/>
            <person name="Op den Camp H."/>
            <person name="Overmann J."/>
            <person name="Amann R."/>
            <person name="Jetten M.S.M."/>
            <person name="Mascher T."/>
            <person name="Medema M.H."/>
            <person name="Devos D.P."/>
            <person name="Kaster A.-K."/>
            <person name="Ovreas L."/>
            <person name="Rohde M."/>
            <person name="Galperin M.Y."/>
            <person name="Jogler C."/>
        </authorList>
    </citation>
    <scope>NUCLEOTIDE SEQUENCE [LARGE SCALE GENOMIC DNA]</scope>
    <source>
        <strain evidence="1 2">TBK1r</strain>
    </source>
</reference>
<evidence type="ECO:0000313" key="1">
    <source>
        <dbReference type="EMBL" id="QDV87225.1"/>
    </source>
</evidence>
<protein>
    <submittedName>
        <fullName evidence="1">Uncharacterized protein</fullName>
    </submittedName>
</protein>
<dbReference type="EMBL" id="CP036432">
    <property type="protein sequence ID" value="QDV87225.1"/>
    <property type="molecule type" value="Genomic_DNA"/>
</dbReference>
<accession>A0ABX5XYW0</accession>
<gene>
    <name evidence="1" type="ORF">TBK1r_62540</name>
</gene>
<organism evidence="1 2">
    <name type="scientific">Stieleria magnilauensis</name>
    <dbReference type="NCBI Taxonomy" id="2527963"/>
    <lineage>
        <taxon>Bacteria</taxon>
        <taxon>Pseudomonadati</taxon>
        <taxon>Planctomycetota</taxon>
        <taxon>Planctomycetia</taxon>
        <taxon>Pirellulales</taxon>
        <taxon>Pirellulaceae</taxon>
        <taxon>Stieleria</taxon>
    </lineage>
</organism>
<name>A0ABX5XYW0_9BACT</name>
<keyword evidence="2" id="KW-1185">Reference proteome</keyword>
<sequence>MGEMIAGRVVWATGTVVLQVYRKAALLRYAIWRVPLAMNHACTATL</sequence>
<proteinExistence type="predicted"/>